<evidence type="ECO:0000256" key="6">
    <source>
        <dbReference type="RuleBase" id="RU365102"/>
    </source>
</evidence>
<comment type="caution">
    <text evidence="6">Lacks conserved residue(s) required for the propagation of feature annotation.</text>
</comment>
<dbReference type="PROSITE" id="PS01214">
    <property type="entry name" value="UPF0016"/>
    <property type="match status" value="1"/>
</dbReference>
<dbReference type="GO" id="GO:0015085">
    <property type="term" value="F:calcium ion transmembrane transporter activity"/>
    <property type="evidence" value="ECO:0007669"/>
    <property type="project" value="TreeGrafter"/>
</dbReference>
<reference evidence="8" key="1">
    <citation type="journal article" date="2013" name="Nature">
        <title>Pan genome of the phytoplankton Emiliania underpins its global distribution.</title>
        <authorList>
            <person name="Read B.A."/>
            <person name="Kegel J."/>
            <person name="Klute M.J."/>
            <person name="Kuo A."/>
            <person name="Lefebvre S.C."/>
            <person name="Maumus F."/>
            <person name="Mayer C."/>
            <person name="Miller J."/>
            <person name="Monier A."/>
            <person name="Salamov A."/>
            <person name="Young J."/>
            <person name="Aguilar M."/>
            <person name="Claverie J.M."/>
            <person name="Frickenhaus S."/>
            <person name="Gonzalez K."/>
            <person name="Herman E.K."/>
            <person name="Lin Y.C."/>
            <person name="Napier J."/>
            <person name="Ogata H."/>
            <person name="Sarno A.F."/>
            <person name="Shmutz J."/>
            <person name="Schroeder D."/>
            <person name="de Vargas C."/>
            <person name="Verret F."/>
            <person name="von Dassow P."/>
            <person name="Valentin K."/>
            <person name="Van de Peer Y."/>
            <person name="Wheeler G."/>
            <person name="Dacks J.B."/>
            <person name="Delwiche C.F."/>
            <person name="Dyhrman S.T."/>
            <person name="Glockner G."/>
            <person name="John U."/>
            <person name="Richards T."/>
            <person name="Worden A.Z."/>
            <person name="Zhang X."/>
            <person name="Grigoriev I.V."/>
            <person name="Allen A.E."/>
            <person name="Bidle K."/>
            <person name="Borodovsky M."/>
            <person name="Bowler C."/>
            <person name="Brownlee C."/>
            <person name="Cock J.M."/>
            <person name="Elias M."/>
            <person name="Gladyshev V.N."/>
            <person name="Groth M."/>
            <person name="Guda C."/>
            <person name="Hadaegh A."/>
            <person name="Iglesias-Rodriguez M.D."/>
            <person name="Jenkins J."/>
            <person name="Jones B.M."/>
            <person name="Lawson T."/>
            <person name="Leese F."/>
            <person name="Lindquist E."/>
            <person name="Lobanov A."/>
            <person name="Lomsadze A."/>
            <person name="Malik S.B."/>
            <person name="Marsh M.E."/>
            <person name="Mackinder L."/>
            <person name="Mock T."/>
            <person name="Mueller-Roeber B."/>
            <person name="Pagarete A."/>
            <person name="Parker M."/>
            <person name="Probert I."/>
            <person name="Quesneville H."/>
            <person name="Raines C."/>
            <person name="Rensing S.A."/>
            <person name="Riano-Pachon D.M."/>
            <person name="Richier S."/>
            <person name="Rokitta S."/>
            <person name="Shiraiwa Y."/>
            <person name="Soanes D.M."/>
            <person name="van der Giezen M."/>
            <person name="Wahlund T.M."/>
            <person name="Williams B."/>
            <person name="Wilson W."/>
            <person name="Wolfe G."/>
            <person name="Wurch L.L."/>
        </authorList>
    </citation>
    <scope>NUCLEOTIDE SEQUENCE</scope>
</reference>
<feature type="transmembrane region" description="Helical" evidence="6">
    <location>
        <begin position="167"/>
        <end position="187"/>
    </location>
</feature>
<dbReference type="PANTHER" id="PTHR12608:SF6">
    <property type="entry name" value="PROTEIN PAM71, CHLOROPLASTIC"/>
    <property type="match status" value="1"/>
</dbReference>
<dbReference type="GO" id="GO:0016020">
    <property type="term" value="C:membrane"/>
    <property type="evidence" value="ECO:0007669"/>
    <property type="project" value="UniProtKB-SubCell"/>
</dbReference>
<accession>A0A0D3JSU8</accession>
<dbReference type="Proteomes" id="UP000013827">
    <property type="component" value="Unassembled WGS sequence"/>
</dbReference>
<proteinExistence type="inferred from homology"/>
<evidence type="ECO:0000313" key="8">
    <source>
        <dbReference type="Proteomes" id="UP000013827"/>
    </source>
</evidence>
<comment type="subcellular location">
    <subcellularLocation>
        <location evidence="1 6">Membrane</location>
        <topology evidence="1 6">Multi-pass membrane protein</topology>
    </subcellularLocation>
</comment>
<dbReference type="RefSeq" id="XP_005778960.1">
    <property type="nucleotide sequence ID" value="XM_005778903.1"/>
</dbReference>
<dbReference type="InterPro" id="IPR049555">
    <property type="entry name" value="GDT1-like_CS"/>
</dbReference>
<feature type="transmembrane region" description="Helical" evidence="6">
    <location>
        <begin position="199"/>
        <end position="219"/>
    </location>
</feature>
<dbReference type="GO" id="GO:0032468">
    <property type="term" value="P:Golgi calcium ion homeostasis"/>
    <property type="evidence" value="ECO:0007669"/>
    <property type="project" value="TreeGrafter"/>
</dbReference>
<dbReference type="HOGENOM" id="CLU_040186_1_2_1"/>
<dbReference type="GO" id="GO:0005384">
    <property type="term" value="F:manganese ion transmembrane transporter activity"/>
    <property type="evidence" value="ECO:0007669"/>
    <property type="project" value="TreeGrafter"/>
</dbReference>
<evidence type="ECO:0000256" key="5">
    <source>
        <dbReference type="ARBA" id="ARBA00023136"/>
    </source>
</evidence>
<dbReference type="KEGG" id="ehx:EMIHUDRAFT_205689"/>
<dbReference type="RefSeq" id="XP_005779012.1">
    <property type="nucleotide sequence ID" value="XM_005778955.1"/>
</dbReference>
<evidence type="ECO:0000256" key="3">
    <source>
        <dbReference type="ARBA" id="ARBA00022692"/>
    </source>
</evidence>
<dbReference type="Pfam" id="PF01169">
    <property type="entry name" value="GDT1"/>
    <property type="match status" value="2"/>
</dbReference>
<dbReference type="KEGG" id="ehx:EMIHUDRAFT_205610"/>
<organism evidence="7 8">
    <name type="scientific">Emiliania huxleyi (strain CCMP1516)</name>
    <dbReference type="NCBI Taxonomy" id="280463"/>
    <lineage>
        <taxon>Eukaryota</taxon>
        <taxon>Haptista</taxon>
        <taxon>Haptophyta</taxon>
        <taxon>Prymnesiophyceae</taxon>
        <taxon>Isochrysidales</taxon>
        <taxon>Noelaerhabdaceae</taxon>
        <taxon>Emiliania</taxon>
    </lineage>
</organism>
<dbReference type="GeneID" id="17272129"/>
<dbReference type="GeneID" id="17272077"/>
<keyword evidence="3 6" id="KW-0812">Transmembrane</keyword>
<evidence type="ECO:0000313" key="7">
    <source>
        <dbReference type="EnsemblProtists" id="EOD26583"/>
    </source>
</evidence>
<reference evidence="7" key="2">
    <citation type="submission" date="2024-10" db="UniProtKB">
        <authorList>
            <consortium name="EnsemblProtists"/>
        </authorList>
    </citation>
    <scope>IDENTIFICATION</scope>
</reference>
<keyword evidence="4 6" id="KW-1133">Transmembrane helix</keyword>
<comment type="similarity">
    <text evidence="2 6">Belongs to the GDT1 family.</text>
</comment>
<keyword evidence="8" id="KW-1185">Reference proteome</keyword>
<protein>
    <recommendedName>
        <fullName evidence="6">GDT1 family protein</fullName>
    </recommendedName>
</protein>
<dbReference type="EnsemblProtists" id="EOD26583">
    <property type="protein sequence ID" value="EOD26583"/>
    <property type="gene ID" value="EMIHUDRAFT_205689"/>
</dbReference>
<dbReference type="PaxDb" id="2903-EOD26531"/>
<dbReference type="OMA" id="HAIACAM"/>
<dbReference type="eggNOG" id="KOG2881">
    <property type="taxonomic scope" value="Eukaryota"/>
</dbReference>
<dbReference type="PANTHER" id="PTHR12608">
    <property type="entry name" value="TRANSMEMBRANE PROTEIN HTP-1 RELATED"/>
    <property type="match status" value="1"/>
</dbReference>
<dbReference type="GO" id="GO:0005794">
    <property type="term" value="C:Golgi apparatus"/>
    <property type="evidence" value="ECO:0007669"/>
    <property type="project" value="TreeGrafter"/>
</dbReference>
<dbReference type="EnsemblProtists" id="EOD26531">
    <property type="protein sequence ID" value="EOD26531"/>
    <property type="gene ID" value="EMIHUDRAFT_205610"/>
</dbReference>
<dbReference type="AlphaFoldDB" id="A0A0D3JSU8"/>
<evidence type="ECO:0000256" key="2">
    <source>
        <dbReference type="ARBA" id="ARBA00009190"/>
    </source>
</evidence>
<evidence type="ECO:0000256" key="4">
    <source>
        <dbReference type="ARBA" id="ARBA00022989"/>
    </source>
</evidence>
<evidence type="ECO:0000256" key="1">
    <source>
        <dbReference type="ARBA" id="ARBA00004141"/>
    </source>
</evidence>
<dbReference type="InterPro" id="IPR001727">
    <property type="entry name" value="GDT1-like"/>
</dbReference>
<dbReference type="STRING" id="2903.R1EUB2"/>
<dbReference type="GO" id="GO:0032472">
    <property type="term" value="P:Golgi calcium ion transport"/>
    <property type="evidence" value="ECO:0007669"/>
    <property type="project" value="TreeGrafter"/>
</dbReference>
<name>A0A0D3JSU8_EMIH1</name>
<keyword evidence="5 6" id="KW-0472">Membrane</keyword>
<feature type="transmembrane region" description="Helical" evidence="6">
    <location>
        <begin position="45"/>
        <end position="69"/>
    </location>
</feature>
<sequence>MLPGVAHASILDSAFVQSTSLIFISELGDKTFFIAALLAARASKLLTFAGCAGALALMTVVSVLIGQIFHQVPAGLTRGLPLDDYVAIASFVFFGIKAILDAAQIEEDGAGIAEESEEAEETLEQSGLYGKSGWPLVLEACTLTIAAEVGDRSQIATIALAAAQNPYLVAFGAIAGHCAATGMAVLGGSFISKYLSERVIGFVGGGLFLVFALTTAVGLF</sequence>